<keyword evidence="4" id="KW-0788">Thiol protease</keyword>
<dbReference type="Pfam" id="PF08239">
    <property type="entry name" value="SH3_3"/>
    <property type="match status" value="1"/>
</dbReference>
<dbReference type="InterPro" id="IPR000064">
    <property type="entry name" value="NLP_P60_dom"/>
</dbReference>
<evidence type="ECO:0000259" key="6">
    <source>
        <dbReference type="PROSITE" id="PS51935"/>
    </source>
</evidence>
<feature type="chain" id="PRO_5046912137" evidence="5">
    <location>
        <begin position="23"/>
        <end position="347"/>
    </location>
</feature>
<feature type="signal peptide" evidence="5">
    <location>
        <begin position="1"/>
        <end position="22"/>
    </location>
</feature>
<dbReference type="InterPro" id="IPR051202">
    <property type="entry name" value="Peptidase_C40"/>
</dbReference>
<gene>
    <name evidence="7" type="ORF">ACFQ38_07820</name>
</gene>
<dbReference type="SUPFAM" id="SSF54001">
    <property type="entry name" value="Cysteine proteinases"/>
    <property type="match status" value="1"/>
</dbReference>
<evidence type="ECO:0000256" key="3">
    <source>
        <dbReference type="ARBA" id="ARBA00022801"/>
    </source>
</evidence>
<evidence type="ECO:0000256" key="2">
    <source>
        <dbReference type="ARBA" id="ARBA00022670"/>
    </source>
</evidence>
<dbReference type="EMBL" id="JBHTLT010000037">
    <property type="protein sequence ID" value="MFD1205009.1"/>
    <property type="molecule type" value="Genomic_DNA"/>
</dbReference>
<evidence type="ECO:0000313" key="7">
    <source>
        <dbReference type="EMBL" id="MFD1205009.1"/>
    </source>
</evidence>
<dbReference type="InterPro" id="IPR057812">
    <property type="entry name" value="SH3_YKFC_2nd"/>
</dbReference>
<dbReference type="Proteomes" id="UP001597231">
    <property type="component" value="Unassembled WGS sequence"/>
</dbReference>
<comment type="similarity">
    <text evidence="1">Belongs to the peptidase C40 family.</text>
</comment>
<dbReference type="Pfam" id="PF23795">
    <property type="entry name" value="SH3_YKFC_2nd"/>
    <property type="match status" value="1"/>
</dbReference>
<protein>
    <submittedName>
        <fullName evidence="7">NlpC/P60 family protein</fullName>
    </submittedName>
</protein>
<keyword evidence="5" id="KW-0732">Signal</keyword>
<reference evidence="8" key="1">
    <citation type="journal article" date="2019" name="Int. J. Syst. Evol. Microbiol.">
        <title>The Global Catalogue of Microorganisms (GCM) 10K type strain sequencing project: providing services to taxonomists for standard genome sequencing and annotation.</title>
        <authorList>
            <consortium name="The Broad Institute Genomics Platform"/>
            <consortium name="The Broad Institute Genome Sequencing Center for Infectious Disease"/>
            <person name="Wu L."/>
            <person name="Ma J."/>
        </authorList>
    </citation>
    <scope>NUCLEOTIDE SEQUENCE [LARGE SCALE GENOMIC DNA]</scope>
    <source>
        <strain evidence="8">CCUG 53915</strain>
    </source>
</reference>
<proteinExistence type="inferred from homology"/>
<dbReference type="Gene3D" id="3.90.1720.10">
    <property type="entry name" value="endopeptidase domain like (from Nostoc punctiforme)"/>
    <property type="match status" value="1"/>
</dbReference>
<keyword evidence="3" id="KW-0378">Hydrolase</keyword>
<organism evidence="7 8">
    <name type="scientific">Sporosarcina contaminans</name>
    <dbReference type="NCBI Taxonomy" id="633403"/>
    <lineage>
        <taxon>Bacteria</taxon>
        <taxon>Bacillati</taxon>
        <taxon>Bacillota</taxon>
        <taxon>Bacilli</taxon>
        <taxon>Bacillales</taxon>
        <taxon>Caryophanaceae</taxon>
        <taxon>Sporosarcina</taxon>
    </lineage>
</organism>
<keyword evidence="2" id="KW-0645">Protease</keyword>
<dbReference type="Pfam" id="PF00877">
    <property type="entry name" value="NLPC_P60"/>
    <property type="match status" value="1"/>
</dbReference>
<name>A0ABW3U014_9BACL</name>
<sequence>MKKSIRVLFLCFILFFSNSVLNKAALSRVLEIGQDEENTCYQMALNKKYFVNVAVTTLWSEPNKLRKVDSPSTTDPVNILKWKKDMSHEQKLWLLGKIDSQALYGDEVTIVESKGDWYKIAVKDQGSPKNSKGYPGWVPKSHIAEQSMNYEGCSIAIVAVQKTNLYHTASVKDPFLEISFNTILPITKEGKQWVIVQTPKDGEKYMKTADVKVAKSFESIPKPEQQDLLETGKMFLGLSYLWAGTSGYGFDCSGFTYSIYKQHGILLPRDSTAQAQSGISIRKKDLQPGDLLFFAYNKGKGNVHHVAMYVGGGKMIHSPNYSRSIEIISVNVEPYKSEFSGAKRYLQ</sequence>
<feature type="domain" description="NlpC/P60" evidence="6">
    <location>
        <begin position="222"/>
        <end position="346"/>
    </location>
</feature>
<comment type="caution">
    <text evidence="7">The sequence shown here is derived from an EMBL/GenBank/DDBJ whole genome shotgun (WGS) entry which is preliminary data.</text>
</comment>
<dbReference type="PROSITE" id="PS51935">
    <property type="entry name" value="NLPC_P60"/>
    <property type="match status" value="1"/>
</dbReference>
<evidence type="ECO:0000256" key="4">
    <source>
        <dbReference type="ARBA" id="ARBA00022807"/>
    </source>
</evidence>
<evidence type="ECO:0000256" key="5">
    <source>
        <dbReference type="SAM" id="SignalP"/>
    </source>
</evidence>
<dbReference type="RefSeq" id="WP_381480288.1">
    <property type="nucleotide sequence ID" value="NZ_JBHTLT010000037.1"/>
</dbReference>
<dbReference type="InterPro" id="IPR003646">
    <property type="entry name" value="SH3-like_bac-type"/>
</dbReference>
<dbReference type="PANTHER" id="PTHR47053:SF3">
    <property type="entry name" value="GAMMA-D-GLUTAMYL-L-LYSINE DIPEPTIDYL-PEPTIDASE"/>
    <property type="match status" value="1"/>
</dbReference>
<keyword evidence="8" id="KW-1185">Reference proteome</keyword>
<dbReference type="PANTHER" id="PTHR47053">
    <property type="entry name" value="MUREIN DD-ENDOPEPTIDASE MEPH-RELATED"/>
    <property type="match status" value="1"/>
</dbReference>
<dbReference type="InterPro" id="IPR038765">
    <property type="entry name" value="Papain-like_cys_pep_sf"/>
</dbReference>
<dbReference type="Gene3D" id="2.30.30.40">
    <property type="entry name" value="SH3 Domains"/>
    <property type="match status" value="2"/>
</dbReference>
<accession>A0ABW3U014</accession>
<evidence type="ECO:0000313" key="8">
    <source>
        <dbReference type="Proteomes" id="UP001597231"/>
    </source>
</evidence>
<evidence type="ECO:0000256" key="1">
    <source>
        <dbReference type="ARBA" id="ARBA00007074"/>
    </source>
</evidence>